<keyword evidence="3 6" id="KW-0812">Transmembrane</keyword>
<sequence length="201" mass="22435">MGDGNNEIGRTEPQESMLKRSNHPTALLFHVGFKAAALFVYIFGSLFSRSFVVSFVIVVLLLAFDFWTVKNVSGRLLVGLRWWNEVREDGTNEWRFESREDTSRISDVDSRVFWVTLWLMPILWGFFTISTFFSFNYGWMLCCIVAVCLSGANLYGYIKCSRAAKAKVGSLASSVASGVLQQQFVSRFTGGSSSSAGANNV</sequence>
<dbReference type="RefSeq" id="XP_005819708.1">
    <property type="nucleotide sequence ID" value="XM_005819651.1"/>
</dbReference>
<evidence type="ECO:0000256" key="1">
    <source>
        <dbReference type="ARBA" id="ARBA00004141"/>
    </source>
</evidence>
<comment type="subcellular location">
    <subcellularLocation>
        <location evidence="1 6">Membrane</location>
        <topology evidence="1 6">Multi-pass membrane protein</topology>
    </subcellularLocation>
</comment>
<dbReference type="GO" id="GO:0000139">
    <property type="term" value="C:Golgi membrane"/>
    <property type="evidence" value="ECO:0007669"/>
    <property type="project" value="TreeGrafter"/>
</dbReference>
<evidence type="ECO:0000256" key="3">
    <source>
        <dbReference type="ARBA" id="ARBA00022692"/>
    </source>
</evidence>
<dbReference type="GO" id="GO:0016192">
    <property type="term" value="P:vesicle-mediated transport"/>
    <property type="evidence" value="ECO:0007669"/>
    <property type="project" value="TreeGrafter"/>
</dbReference>
<reference evidence="9" key="2">
    <citation type="submission" date="2012-11" db="EMBL/GenBank/DDBJ databases">
        <authorList>
            <person name="Kuo A."/>
            <person name="Curtis B.A."/>
            <person name="Tanifuji G."/>
            <person name="Burki F."/>
            <person name="Gruber A."/>
            <person name="Irimia M."/>
            <person name="Maruyama S."/>
            <person name="Arias M.C."/>
            <person name="Ball S.G."/>
            <person name="Gile G.H."/>
            <person name="Hirakawa Y."/>
            <person name="Hopkins J.F."/>
            <person name="Rensing S.A."/>
            <person name="Schmutz J."/>
            <person name="Symeonidi A."/>
            <person name="Elias M."/>
            <person name="Eveleigh R.J."/>
            <person name="Herman E.K."/>
            <person name="Klute M.J."/>
            <person name="Nakayama T."/>
            <person name="Obornik M."/>
            <person name="Reyes-Prieto A."/>
            <person name="Armbrust E.V."/>
            <person name="Aves S.J."/>
            <person name="Beiko R.G."/>
            <person name="Coutinho P."/>
            <person name="Dacks J.B."/>
            <person name="Durnford D.G."/>
            <person name="Fast N.M."/>
            <person name="Green B.R."/>
            <person name="Grisdale C."/>
            <person name="Hempe F."/>
            <person name="Henrissat B."/>
            <person name="Hoppner M.P."/>
            <person name="Ishida K.-I."/>
            <person name="Kim E."/>
            <person name="Koreny L."/>
            <person name="Kroth P.G."/>
            <person name="Liu Y."/>
            <person name="Malik S.-B."/>
            <person name="Maier U.G."/>
            <person name="McRose D."/>
            <person name="Mock T."/>
            <person name="Neilson J.A."/>
            <person name="Onodera N.T."/>
            <person name="Poole A.M."/>
            <person name="Pritham E.J."/>
            <person name="Richards T.A."/>
            <person name="Rocap G."/>
            <person name="Roy S.W."/>
            <person name="Sarai C."/>
            <person name="Schaack S."/>
            <person name="Shirato S."/>
            <person name="Slamovits C.H."/>
            <person name="Spencer D.F."/>
            <person name="Suzuki S."/>
            <person name="Worden A.Z."/>
            <person name="Zauner S."/>
            <person name="Barry K."/>
            <person name="Bell C."/>
            <person name="Bharti A.K."/>
            <person name="Crow J.A."/>
            <person name="Grimwood J."/>
            <person name="Kramer R."/>
            <person name="Lindquist E."/>
            <person name="Lucas S."/>
            <person name="Salamov A."/>
            <person name="McFadden G.I."/>
            <person name="Lane C.E."/>
            <person name="Keeling P.J."/>
            <person name="Gray M.W."/>
            <person name="Grigoriev I.V."/>
            <person name="Archibald J.M."/>
        </authorList>
    </citation>
    <scope>NUCLEOTIDE SEQUENCE</scope>
    <source>
        <strain evidence="9">CCMP2712</strain>
    </source>
</reference>
<dbReference type="PANTHER" id="PTHR13019">
    <property type="entry name" value="GOLGI APPARATUS MEMBRANE PROTEIN TVP23"/>
    <property type="match status" value="1"/>
</dbReference>
<dbReference type="HOGENOM" id="CLU_074845_3_0_1"/>
<dbReference type="EMBL" id="JH993174">
    <property type="protein sequence ID" value="EKX32728.1"/>
    <property type="molecule type" value="Genomic_DNA"/>
</dbReference>
<name>L1I922_GUITC</name>
<dbReference type="STRING" id="905079.L1I922"/>
<accession>L1I922</accession>
<keyword evidence="5 6" id="KW-0472">Membrane</keyword>
<dbReference type="GO" id="GO:0009306">
    <property type="term" value="P:protein secretion"/>
    <property type="evidence" value="ECO:0007669"/>
    <property type="project" value="TreeGrafter"/>
</dbReference>
<evidence type="ECO:0000313" key="8">
    <source>
        <dbReference type="EnsemblProtists" id="EKX32728"/>
    </source>
</evidence>
<protein>
    <recommendedName>
        <fullName evidence="6">Golgi apparatus membrane protein TVP23 homolog</fullName>
    </recommendedName>
</protein>
<dbReference type="EnsemblProtists" id="EKX32728">
    <property type="protein sequence ID" value="EKX32728"/>
    <property type="gene ID" value="GUITHDRAFT_90946"/>
</dbReference>
<keyword evidence="4 6" id="KW-1133">Transmembrane helix</keyword>
<dbReference type="Proteomes" id="UP000011087">
    <property type="component" value="Unassembled WGS sequence"/>
</dbReference>
<feature type="transmembrane region" description="Helical" evidence="6">
    <location>
        <begin position="50"/>
        <end position="69"/>
    </location>
</feature>
<feature type="transmembrane region" description="Helical" evidence="6">
    <location>
        <begin position="26"/>
        <end position="44"/>
    </location>
</feature>
<dbReference type="eggNOG" id="KOG3195">
    <property type="taxonomic scope" value="Eukaryota"/>
</dbReference>
<feature type="transmembrane region" description="Helical" evidence="6">
    <location>
        <begin position="112"/>
        <end position="132"/>
    </location>
</feature>
<feature type="transmembrane region" description="Helical" evidence="6">
    <location>
        <begin position="138"/>
        <end position="158"/>
    </location>
</feature>
<evidence type="ECO:0000256" key="5">
    <source>
        <dbReference type="ARBA" id="ARBA00023136"/>
    </source>
</evidence>
<evidence type="ECO:0000256" key="6">
    <source>
        <dbReference type="RuleBase" id="RU361206"/>
    </source>
</evidence>
<dbReference type="PANTHER" id="PTHR13019:SF7">
    <property type="entry name" value="GOLGI APPARATUS MEMBRANE PROTEIN TVP23"/>
    <property type="match status" value="1"/>
</dbReference>
<gene>
    <name evidence="7" type="ORF">GUITHDRAFT_90946</name>
</gene>
<evidence type="ECO:0000313" key="9">
    <source>
        <dbReference type="Proteomes" id="UP000011087"/>
    </source>
</evidence>
<reference evidence="7 9" key="1">
    <citation type="journal article" date="2012" name="Nature">
        <title>Algal genomes reveal evolutionary mosaicism and the fate of nucleomorphs.</title>
        <authorList>
            <consortium name="DOE Joint Genome Institute"/>
            <person name="Curtis B.A."/>
            <person name="Tanifuji G."/>
            <person name="Burki F."/>
            <person name="Gruber A."/>
            <person name="Irimia M."/>
            <person name="Maruyama S."/>
            <person name="Arias M.C."/>
            <person name="Ball S.G."/>
            <person name="Gile G.H."/>
            <person name="Hirakawa Y."/>
            <person name="Hopkins J.F."/>
            <person name="Kuo A."/>
            <person name="Rensing S.A."/>
            <person name="Schmutz J."/>
            <person name="Symeonidi A."/>
            <person name="Elias M."/>
            <person name="Eveleigh R.J."/>
            <person name="Herman E.K."/>
            <person name="Klute M.J."/>
            <person name="Nakayama T."/>
            <person name="Obornik M."/>
            <person name="Reyes-Prieto A."/>
            <person name="Armbrust E.V."/>
            <person name="Aves S.J."/>
            <person name="Beiko R.G."/>
            <person name="Coutinho P."/>
            <person name="Dacks J.B."/>
            <person name="Durnford D.G."/>
            <person name="Fast N.M."/>
            <person name="Green B.R."/>
            <person name="Grisdale C.J."/>
            <person name="Hempel F."/>
            <person name="Henrissat B."/>
            <person name="Hoppner M.P."/>
            <person name="Ishida K."/>
            <person name="Kim E."/>
            <person name="Koreny L."/>
            <person name="Kroth P.G."/>
            <person name="Liu Y."/>
            <person name="Malik S.B."/>
            <person name="Maier U.G."/>
            <person name="McRose D."/>
            <person name="Mock T."/>
            <person name="Neilson J.A."/>
            <person name="Onodera N.T."/>
            <person name="Poole A.M."/>
            <person name="Pritham E.J."/>
            <person name="Richards T.A."/>
            <person name="Rocap G."/>
            <person name="Roy S.W."/>
            <person name="Sarai C."/>
            <person name="Schaack S."/>
            <person name="Shirato S."/>
            <person name="Slamovits C.H."/>
            <person name="Spencer D.F."/>
            <person name="Suzuki S."/>
            <person name="Worden A.Z."/>
            <person name="Zauner S."/>
            <person name="Barry K."/>
            <person name="Bell C."/>
            <person name="Bharti A.K."/>
            <person name="Crow J.A."/>
            <person name="Grimwood J."/>
            <person name="Kramer R."/>
            <person name="Lindquist E."/>
            <person name="Lucas S."/>
            <person name="Salamov A."/>
            <person name="McFadden G.I."/>
            <person name="Lane C.E."/>
            <person name="Keeling P.J."/>
            <person name="Gray M.W."/>
            <person name="Grigoriev I.V."/>
            <person name="Archibald J.M."/>
        </authorList>
    </citation>
    <scope>NUCLEOTIDE SEQUENCE</scope>
    <source>
        <strain evidence="7 9">CCMP2712</strain>
    </source>
</reference>
<reference evidence="8" key="3">
    <citation type="submission" date="2015-06" db="UniProtKB">
        <authorList>
            <consortium name="EnsemblProtists"/>
        </authorList>
    </citation>
    <scope>IDENTIFICATION</scope>
</reference>
<proteinExistence type="inferred from homology"/>
<evidence type="ECO:0000256" key="2">
    <source>
        <dbReference type="ARBA" id="ARBA00005467"/>
    </source>
</evidence>
<dbReference type="InterPro" id="IPR008564">
    <property type="entry name" value="TVP23-like"/>
</dbReference>
<dbReference type="PaxDb" id="55529-EKX32728"/>
<dbReference type="Pfam" id="PF05832">
    <property type="entry name" value="DUF846"/>
    <property type="match status" value="1"/>
</dbReference>
<evidence type="ECO:0000256" key="4">
    <source>
        <dbReference type="ARBA" id="ARBA00022989"/>
    </source>
</evidence>
<dbReference type="AlphaFoldDB" id="L1I922"/>
<organism evidence="7">
    <name type="scientific">Guillardia theta (strain CCMP2712)</name>
    <name type="common">Cryptophyte</name>
    <dbReference type="NCBI Taxonomy" id="905079"/>
    <lineage>
        <taxon>Eukaryota</taxon>
        <taxon>Cryptophyceae</taxon>
        <taxon>Pyrenomonadales</taxon>
        <taxon>Geminigeraceae</taxon>
        <taxon>Guillardia</taxon>
    </lineage>
</organism>
<dbReference type="OMA" id="KMIWWID"/>
<dbReference type="OrthoDB" id="2151161at2759"/>
<evidence type="ECO:0000313" key="7">
    <source>
        <dbReference type="EMBL" id="EKX32728.1"/>
    </source>
</evidence>
<comment type="similarity">
    <text evidence="2 6">Belongs to the TVP23 family.</text>
</comment>
<dbReference type="GeneID" id="17289456"/>
<keyword evidence="9" id="KW-1185">Reference proteome</keyword>
<dbReference type="KEGG" id="gtt:GUITHDRAFT_90946"/>